<dbReference type="SUPFAM" id="SSF69340">
    <property type="entry name" value="C-terminal domain of adenylylcyclase associated protein"/>
    <property type="match status" value="1"/>
</dbReference>
<name>A0A5N6M0L3_9ASTR</name>
<keyword evidence="4" id="KW-0723">Serine/threonine-protein kinase</keyword>
<feature type="domain" description="C-CAP/cofactor C-like" evidence="19">
    <location>
        <begin position="776"/>
        <end position="913"/>
    </location>
</feature>
<dbReference type="Pfam" id="PF08603">
    <property type="entry name" value="CAP_C"/>
    <property type="match status" value="1"/>
</dbReference>
<evidence type="ECO:0000256" key="7">
    <source>
        <dbReference type="ARBA" id="ARBA00022692"/>
    </source>
</evidence>
<keyword evidence="9" id="KW-0418">Kinase</keyword>
<proteinExistence type="inferred from homology"/>
<dbReference type="InterPro" id="IPR052232">
    <property type="entry name" value="RLK_Ser/Thr-Kinase"/>
</dbReference>
<accession>A0A5N6M0L3</accession>
<keyword evidence="21" id="KW-1185">Reference proteome</keyword>
<dbReference type="FunFam" id="2.160.20.70:FF:000006">
    <property type="entry name" value="Adenylyl cyclase-associated protein"/>
    <property type="match status" value="1"/>
</dbReference>
<dbReference type="PROSITE" id="PS51329">
    <property type="entry name" value="C_CAP_COFACTOR_C"/>
    <property type="match status" value="1"/>
</dbReference>
<dbReference type="PANTHER" id="PTHR47984:SF31">
    <property type="entry name" value="OS03G0227900 PROTEIN"/>
    <property type="match status" value="1"/>
</dbReference>
<feature type="compositionally biased region" description="Polar residues" evidence="16">
    <location>
        <begin position="116"/>
        <end position="135"/>
    </location>
</feature>
<dbReference type="PROSITE" id="PS50011">
    <property type="entry name" value="PROTEIN_KINASE_DOM"/>
    <property type="match status" value="1"/>
</dbReference>
<evidence type="ECO:0000256" key="10">
    <source>
        <dbReference type="ARBA" id="ARBA00022840"/>
    </source>
</evidence>
<dbReference type="GO" id="GO:0016020">
    <property type="term" value="C:membrane"/>
    <property type="evidence" value="ECO:0007669"/>
    <property type="project" value="UniProtKB-SubCell"/>
</dbReference>
<evidence type="ECO:0000256" key="16">
    <source>
        <dbReference type="SAM" id="MobiDB-lite"/>
    </source>
</evidence>
<dbReference type="FunFam" id="1.10.510.10:FF:000035">
    <property type="entry name" value="Putative receptor-like serine/threonine-protein kinase"/>
    <property type="match status" value="1"/>
</dbReference>
<keyword evidence="6" id="KW-0808">Transferase</keyword>
<reference evidence="20 21" key="1">
    <citation type="submission" date="2019-05" db="EMBL/GenBank/DDBJ databases">
        <title>Mikania micrantha, genome provides insights into the molecular mechanism of rapid growth.</title>
        <authorList>
            <person name="Liu B."/>
        </authorList>
    </citation>
    <scope>NUCLEOTIDE SEQUENCE [LARGE SCALE GENOMIC DNA]</scope>
    <source>
        <strain evidence="20">NLD-2019</strain>
        <tissue evidence="20">Leaf</tissue>
    </source>
</reference>
<evidence type="ECO:0000256" key="12">
    <source>
        <dbReference type="ARBA" id="ARBA00023136"/>
    </source>
</evidence>
<dbReference type="InterPro" id="IPR006599">
    <property type="entry name" value="CARP_motif"/>
</dbReference>
<dbReference type="InterPro" id="IPR036222">
    <property type="entry name" value="CAP_N_sf"/>
</dbReference>
<dbReference type="GO" id="GO:0003779">
    <property type="term" value="F:actin binding"/>
    <property type="evidence" value="ECO:0007669"/>
    <property type="project" value="InterPro"/>
</dbReference>
<dbReference type="InterPro" id="IPR000719">
    <property type="entry name" value="Prot_kinase_dom"/>
</dbReference>
<keyword evidence="10 15" id="KW-0067">ATP-binding</keyword>
<evidence type="ECO:0000256" key="13">
    <source>
        <dbReference type="ARBA" id="ARBA00047899"/>
    </source>
</evidence>
<dbReference type="InterPro" id="IPR016098">
    <property type="entry name" value="CAP/MinC_C"/>
</dbReference>
<dbReference type="Pfam" id="PF07714">
    <property type="entry name" value="PK_Tyr_Ser-Thr"/>
    <property type="match status" value="1"/>
</dbReference>
<dbReference type="SUPFAM" id="SSF56112">
    <property type="entry name" value="Protein kinase-like (PK-like)"/>
    <property type="match status" value="1"/>
</dbReference>
<evidence type="ECO:0000256" key="2">
    <source>
        <dbReference type="ARBA" id="ARBA00007659"/>
    </source>
</evidence>
<evidence type="ECO:0000256" key="3">
    <source>
        <dbReference type="ARBA" id="ARBA00012513"/>
    </source>
</evidence>
<evidence type="ECO:0000313" key="21">
    <source>
        <dbReference type="Proteomes" id="UP000326396"/>
    </source>
</evidence>
<dbReference type="FunFam" id="3.30.200.20:FF:000173">
    <property type="entry name" value="Probable serine/threonine-protein kinase At1g01540"/>
    <property type="match status" value="1"/>
</dbReference>
<evidence type="ECO:0000256" key="15">
    <source>
        <dbReference type="PROSITE-ProRule" id="PRU10141"/>
    </source>
</evidence>
<dbReference type="SUPFAM" id="SSF101278">
    <property type="entry name" value="N-terminal domain of adenylylcyclase associated protein, CAP"/>
    <property type="match status" value="1"/>
</dbReference>
<dbReference type="InterPro" id="IPR017901">
    <property type="entry name" value="C-CAP_CF_C-like"/>
</dbReference>
<evidence type="ECO:0000256" key="6">
    <source>
        <dbReference type="ARBA" id="ARBA00022679"/>
    </source>
</evidence>
<keyword evidence="11 17" id="KW-1133">Transmembrane helix</keyword>
<dbReference type="Gene3D" id="1.10.510.10">
    <property type="entry name" value="Transferase(Phosphotransferase) domain 1"/>
    <property type="match status" value="1"/>
</dbReference>
<dbReference type="AlphaFoldDB" id="A0A5N6M0L3"/>
<dbReference type="SMART" id="SM00220">
    <property type="entry name" value="S_TKc"/>
    <property type="match status" value="1"/>
</dbReference>
<evidence type="ECO:0000256" key="17">
    <source>
        <dbReference type="SAM" id="Phobius"/>
    </source>
</evidence>
<feature type="region of interest" description="Disordered" evidence="16">
    <location>
        <begin position="115"/>
        <end position="135"/>
    </location>
</feature>
<dbReference type="EMBL" id="SZYD01000017">
    <property type="protein sequence ID" value="KAD3066503.1"/>
    <property type="molecule type" value="Genomic_DNA"/>
</dbReference>
<comment type="subcellular location">
    <subcellularLocation>
        <location evidence="1">Membrane</location>
        <topology evidence="1">Single-pass membrane protein</topology>
    </subcellularLocation>
</comment>
<feature type="compositionally biased region" description="Low complexity" evidence="16">
    <location>
        <begin position="687"/>
        <end position="697"/>
    </location>
</feature>
<feature type="compositionally biased region" description="Low complexity" evidence="16">
    <location>
        <begin position="707"/>
        <end position="716"/>
    </location>
</feature>
<dbReference type="SMART" id="SM00673">
    <property type="entry name" value="CARP"/>
    <property type="match status" value="2"/>
</dbReference>
<evidence type="ECO:0000256" key="4">
    <source>
        <dbReference type="ARBA" id="ARBA00022527"/>
    </source>
</evidence>
<dbReference type="OrthoDB" id="1601at2759"/>
<comment type="catalytic activity">
    <reaction evidence="14">
        <text>L-seryl-[protein] + ATP = O-phospho-L-seryl-[protein] + ADP + H(+)</text>
        <dbReference type="Rhea" id="RHEA:17989"/>
        <dbReference type="Rhea" id="RHEA-COMP:9863"/>
        <dbReference type="Rhea" id="RHEA-COMP:11604"/>
        <dbReference type="ChEBI" id="CHEBI:15378"/>
        <dbReference type="ChEBI" id="CHEBI:29999"/>
        <dbReference type="ChEBI" id="CHEBI:30616"/>
        <dbReference type="ChEBI" id="CHEBI:83421"/>
        <dbReference type="ChEBI" id="CHEBI:456216"/>
        <dbReference type="EC" id="2.7.11.1"/>
    </reaction>
</comment>
<evidence type="ECO:0000256" key="14">
    <source>
        <dbReference type="ARBA" id="ARBA00048679"/>
    </source>
</evidence>
<dbReference type="InterPro" id="IPR017441">
    <property type="entry name" value="Protein_kinase_ATP_BS"/>
</dbReference>
<dbReference type="InterPro" id="IPR001245">
    <property type="entry name" value="Ser-Thr/Tyr_kinase_cat_dom"/>
</dbReference>
<organism evidence="20 21">
    <name type="scientific">Mikania micrantha</name>
    <name type="common">bitter vine</name>
    <dbReference type="NCBI Taxonomy" id="192012"/>
    <lineage>
        <taxon>Eukaryota</taxon>
        <taxon>Viridiplantae</taxon>
        <taxon>Streptophyta</taxon>
        <taxon>Embryophyta</taxon>
        <taxon>Tracheophyta</taxon>
        <taxon>Spermatophyta</taxon>
        <taxon>Magnoliopsida</taxon>
        <taxon>eudicotyledons</taxon>
        <taxon>Gunneridae</taxon>
        <taxon>Pentapetalae</taxon>
        <taxon>asterids</taxon>
        <taxon>campanulids</taxon>
        <taxon>Asterales</taxon>
        <taxon>Asteraceae</taxon>
        <taxon>Asteroideae</taxon>
        <taxon>Heliantheae alliance</taxon>
        <taxon>Eupatorieae</taxon>
        <taxon>Mikania</taxon>
    </lineage>
</organism>
<evidence type="ECO:0000256" key="8">
    <source>
        <dbReference type="ARBA" id="ARBA00022741"/>
    </source>
</evidence>
<protein>
    <recommendedName>
        <fullName evidence="3">non-specific serine/threonine protein kinase</fullName>
        <ecNumber evidence="3">2.7.11.1</ecNumber>
    </recommendedName>
</protein>
<dbReference type="InterPro" id="IPR036223">
    <property type="entry name" value="CAP_C_sf"/>
</dbReference>
<dbReference type="InterPro" id="IPR011009">
    <property type="entry name" value="Kinase-like_dom_sf"/>
</dbReference>
<dbReference type="PANTHER" id="PTHR47984">
    <property type="entry name" value="OS01G0323000 PROTEIN"/>
    <property type="match status" value="1"/>
</dbReference>
<evidence type="ECO:0000256" key="9">
    <source>
        <dbReference type="ARBA" id="ARBA00022777"/>
    </source>
</evidence>
<dbReference type="PROSITE" id="PS00107">
    <property type="entry name" value="PROTEIN_KINASE_ATP"/>
    <property type="match status" value="1"/>
</dbReference>
<keyword evidence="7 17" id="KW-0812">Transmembrane</keyword>
<dbReference type="Pfam" id="PF21938">
    <property type="entry name" value="CAP_N"/>
    <property type="match status" value="1"/>
</dbReference>
<dbReference type="InterPro" id="IPR013912">
    <property type="entry name" value="Adenylate_cyclase-assoc_CAP_C"/>
</dbReference>
<dbReference type="Gene3D" id="1.25.40.330">
    <property type="entry name" value="Adenylate cyclase-associated CAP, N-terminal domain"/>
    <property type="match status" value="1"/>
</dbReference>
<dbReference type="Proteomes" id="UP000326396">
    <property type="component" value="Linkage Group LG7"/>
</dbReference>
<dbReference type="PROSITE" id="PS00108">
    <property type="entry name" value="PROTEIN_KINASE_ST"/>
    <property type="match status" value="1"/>
</dbReference>
<evidence type="ECO:0000259" key="18">
    <source>
        <dbReference type="PROSITE" id="PS50011"/>
    </source>
</evidence>
<evidence type="ECO:0000313" key="20">
    <source>
        <dbReference type="EMBL" id="KAD3066503.1"/>
    </source>
</evidence>
<dbReference type="GO" id="GO:0007010">
    <property type="term" value="P:cytoskeleton organization"/>
    <property type="evidence" value="ECO:0007669"/>
    <property type="project" value="InterPro"/>
</dbReference>
<sequence>MAVSGNTSSGDGGVSLTSETPILGQKLYVIIGITVLIVTVILVLILFCVRRNMNTKRRHRMRVKHSSGLLPFVSETIDARSVEKTSKGYVFENDDDRKEEIKPIIKVVESKLVDTDSGSNASGTSRSDCASSSENLSDLGWGKWYSLNELEIATVNFATENVIGEGGYGIVYRGVLFDGSVVAVKNLLNNKGQAEKEFKVEVEAIGKVRHKNLVGLIGFCADGAKRLLVYEYIDNGNLEQWLHGDVGPISPLTWDIRLKIAVGTAKGLAYLHEGLEPKVVHRDVKSSNILLDRKWNAKVSDFGLAKLLGPEKSYVTTRVMGTFGYVSPDYASTGMLNECSDVYSFGVLLMEIVTGRSPVDYSREPGEMNLVDWFRGMVASRRGEELLDPKISVPPTSRSLKRVLLVCLRCIDMDANKRPKMGQIVHMLEAEDFPFRTESRPPRDISTPSLGVDAASKVPLATMVYSSTMPMRNLILEMGITTRFGPEPKPPAAGSASSGPSIVAFDDLITENVDKVSSAADKIGGQVKDITSVLKDAFSAQKELLVKIRQTQKPDARGMTEFLRPLNEKLTEATHMTEGPRSDFFNHLRSVAESLTALAWIAYTGKNCGMSMPIAHVEECWQSAEFYNNKAFHLFLIDVLVEYKNKDSSHVEWAKALKELYVPGLRDYVKSYYPLGPEWSATGETVSAPSKSSNPGAPAAPNPPPASLASSSSSSSRPKQGMAAVFQEISSKPVTAGLKKVTDDMKTKNRTDRAGFVSSGEKEAHKSVPSAAKVGPPKFELVMGRKWVVENQIGAKDLSIDDCDPKQTVYIFGCKDSVLQIKGKVNNITVDKCTKMGVVFTDVVAAFEIVNCSSVEVQCQGAAPTISIDNTAGCQLYLSKDSLESSITTSKASEVNVMIPAEDPDADLAEHAMPHQYIHTYENGHFITTPVSHSGG</sequence>
<keyword evidence="5" id="KW-0597">Phosphoprotein</keyword>
<dbReference type="EC" id="2.7.11.1" evidence="3"/>
<evidence type="ECO:0000256" key="11">
    <source>
        <dbReference type="ARBA" id="ARBA00022989"/>
    </source>
</evidence>
<keyword evidence="8 15" id="KW-0547">Nucleotide-binding</keyword>
<dbReference type="Gene3D" id="3.30.200.20">
    <property type="entry name" value="Phosphorylase Kinase, domain 1"/>
    <property type="match status" value="1"/>
</dbReference>
<evidence type="ECO:0000256" key="1">
    <source>
        <dbReference type="ARBA" id="ARBA00004167"/>
    </source>
</evidence>
<feature type="transmembrane region" description="Helical" evidence="17">
    <location>
        <begin position="27"/>
        <end position="49"/>
    </location>
</feature>
<comment type="caution">
    <text evidence="20">The sequence shown here is derived from an EMBL/GenBank/DDBJ whole genome shotgun (WGS) entry which is preliminary data.</text>
</comment>
<feature type="binding site" evidence="15">
    <location>
        <position position="185"/>
    </location>
    <ligand>
        <name>ATP</name>
        <dbReference type="ChEBI" id="CHEBI:30616"/>
    </ligand>
</feature>
<feature type="domain" description="Protein kinase" evidence="18">
    <location>
        <begin position="157"/>
        <end position="436"/>
    </location>
</feature>
<dbReference type="GO" id="GO:0004674">
    <property type="term" value="F:protein serine/threonine kinase activity"/>
    <property type="evidence" value="ECO:0007669"/>
    <property type="project" value="UniProtKB-KW"/>
</dbReference>
<dbReference type="InterPro" id="IPR008271">
    <property type="entry name" value="Ser/Thr_kinase_AS"/>
</dbReference>
<evidence type="ECO:0000259" key="19">
    <source>
        <dbReference type="PROSITE" id="PS51329"/>
    </source>
</evidence>
<gene>
    <name evidence="20" type="ORF">E3N88_34383</name>
</gene>
<keyword evidence="12 17" id="KW-0472">Membrane</keyword>
<evidence type="ECO:0000256" key="5">
    <source>
        <dbReference type="ARBA" id="ARBA00022553"/>
    </source>
</evidence>
<dbReference type="Gene3D" id="2.160.20.70">
    <property type="match status" value="1"/>
</dbReference>
<dbReference type="FunFam" id="1.25.40.330:FF:000001">
    <property type="entry name" value="Adenylyl cyclase-associated protein"/>
    <property type="match status" value="1"/>
</dbReference>
<dbReference type="InterPro" id="IPR053950">
    <property type="entry name" value="CAP_N"/>
</dbReference>
<comment type="similarity">
    <text evidence="2">Belongs to the CAP family.</text>
</comment>
<dbReference type="CDD" id="cd14066">
    <property type="entry name" value="STKc_IRAK"/>
    <property type="match status" value="1"/>
</dbReference>
<comment type="catalytic activity">
    <reaction evidence="13">
        <text>L-threonyl-[protein] + ATP = O-phospho-L-threonyl-[protein] + ADP + H(+)</text>
        <dbReference type="Rhea" id="RHEA:46608"/>
        <dbReference type="Rhea" id="RHEA-COMP:11060"/>
        <dbReference type="Rhea" id="RHEA-COMP:11605"/>
        <dbReference type="ChEBI" id="CHEBI:15378"/>
        <dbReference type="ChEBI" id="CHEBI:30013"/>
        <dbReference type="ChEBI" id="CHEBI:30616"/>
        <dbReference type="ChEBI" id="CHEBI:61977"/>
        <dbReference type="ChEBI" id="CHEBI:456216"/>
        <dbReference type="EC" id="2.7.11.1"/>
    </reaction>
</comment>
<feature type="region of interest" description="Disordered" evidence="16">
    <location>
        <begin position="683"/>
        <end position="722"/>
    </location>
</feature>
<dbReference type="GO" id="GO:0005524">
    <property type="term" value="F:ATP binding"/>
    <property type="evidence" value="ECO:0007669"/>
    <property type="project" value="UniProtKB-UniRule"/>
</dbReference>